<dbReference type="Gene3D" id="2.120.10.30">
    <property type="entry name" value="TolB, C-terminal domain"/>
    <property type="match status" value="2"/>
</dbReference>
<feature type="region of interest" description="Disordered" evidence="2">
    <location>
        <begin position="487"/>
        <end position="522"/>
    </location>
</feature>
<dbReference type="EMBL" id="FQUM01000018">
    <property type="protein sequence ID" value="SHG00580.1"/>
    <property type="molecule type" value="Genomic_DNA"/>
</dbReference>
<evidence type="ECO:0000256" key="1">
    <source>
        <dbReference type="ARBA" id="ARBA00009820"/>
    </source>
</evidence>
<reference evidence="3 4" key="1">
    <citation type="submission" date="2016-11" db="EMBL/GenBank/DDBJ databases">
        <authorList>
            <person name="Jaros S."/>
            <person name="Januszkiewicz K."/>
            <person name="Wedrychowicz H."/>
        </authorList>
    </citation>
    <scope>NUCLEOTIDE SEQUENCE [LARGE SCALE GENOMIC DNA]</scope>
    <source>
        <strain evidence="3 4">DSM 26910</strain>
    </source>
</reference>
<feature type="compositionally biased region" description="Basic and acidic residues" evidence="2">
    <location>
        <begin position="507"/>
        <end position="522"/>
    </location>
</feature>
<comment type="similarity">
    <text evidence="1">Belongs to the TolB family.</text>
</comment>
<dbReference type="Pfam" id="PF07676">
    <property type="entry name" value="PD40"/>
    <property type="match status" value="3"/>
</dbReference>
<organism evidence="3 4">
    <name type="scientific">Mariniphaga anaerophila</name>
    <dbReference type="NCBI Taxonomy" id="1484053"/>
    <lineage>
        <taxon>Bacteria</taxon>
        <taxon>Pseudomonadati</taxon>
        <taxon>Bacteroidota</taxon>
        <taxon>Bacteroidia</taxon>
        <taxon>Marinilabiliales</taxon>
        <taxon>Prolixibacteraceae</taxon>
        <taxon>Mariniphaga</taxon>
    </lineage>
</organism>
<proteinExistence type="inferred from homology"/>
<evidence type="ECO:0000313" key="3">
    <source>
        <dbReference type="EMBL" id="SHG00580.1"/>
    </source>
</evidence>
<dbReference type="InterPro" id="IPR011659">
    <property type="entry name" value="WD40"/>
</dbReference>
<name>A0A1M5G9U4_9BACT</name>
<dbReference type="PROSITE" id="PS51257">
    <property type="entry name" value="PROKAR_LIPOPROTEIN"/>
    <property type="match status" value="1"/>
</dbReference>
<sequence>MNIHINRFLTILLISILMVACHAFNEENATLIRRTPSITPDYKEVTVPVNMAPLNFVIDEPGAFFQVKLTGENNSQIRITSSNGKIKIPISKWKKILTDNTDGRIKVEVFTKENNRELKKFAPFHINIVKEEIDSYLVYRLIHPGYYNWSEIKIVQRSLENFKTHSLLENQTINKNCINCHAFNQNNGDQFLIHIRGSHGGTYFMDKDKLSRHDLKTDAMPGSATYPTWHPSGEFVAFSSNQVRQNFYSQRSKSIEVYDLISSLILYDRSSNEITNITDTNTATPLQTFPSWSPDGKYLYYCDATFCDSVNLAVDATDIENIHYNLKRRAFNIKDKSFKEPELIFDAAAINKSVSFPRISPDGKYAIITVTDFGTFPIWHKEADLHLINLENGEHKKLALNSDETESYHSWSSNGKWIVFSSKRIDKRAAVPFFSYFESWETIGKPFALPQKDPALYNHMLESFNIPELVRNKVNVTSRNFEKAVKQSAKKAKKEQGLENIPQWTKRNKEAKRSHLEKGIHE</sequence>
<dbReference type="SUPFAM" id="SSF82171">
    <property type="entry name" value="DPP6 N-terminal domain-like"/>
    <property type="match status" value="1"/>
</dbReference>
<dbReference type="AlphaFoldDB" id="A0A1M5G9U4"/>
<gene>
    <name evidence="3" type="ORF">SAMN05444274_11821</name>
</gene>
<evidence type="ECO:0000313" key="4">
    <source>
        <dbReference type="Proteomes" id="UP000184164"/>
    </source>
</evidence>
<keyword evidence="4" id="KW-1185">Reference proteome</keyword>
<dbReference type="STRING" id="1484053.SAMN05444274_11821"/>
<dbReference type="PANTHER" id="PTHR36842">
    <property type="entry name" value="PROTEIN TOLB HOMOLOG"/>
    <property type="match status" value="1"/>
</dbReference>
<accession>A0A1M5G9U4</accession>
<dbReference type="RefSeq" id="WP_175550049.1">
    <property type="nucleotide sequence ID" value="NZ_FQUM01000018.1"/>
</dbReference>
<dbReference type="Proteomes" id="UP000184164">
    <property type="component" value="Unassembled WGS sequence"/>
</dbReference>
<protein>
    <submittedName>
        <fullName evidence="3">WD40-like Beta Propeller Repeat</fullName>
    </submittedName>
</protein>
<dbReference type="InterPro" id="IPR011042">
    <property type="entry name" value="6-blade_b-propeller_TolB-like"/>
</dbReference>
<evidence type="ECO:0000256" key="2">
    <source>
        <dbReference type="SAM" id="MobiDB-lite"/>
    </source>
</evidence>